<dbReference type="Proteomes" id="UP000755585">
    <property type="component" value="Unassembled WGS sequence"/>
</dbReference>
<sequence length="495" mass="53899">MEGLYRGPKEVWHNDDEVSADLAGCYTTDLFTAFAKQWIGQQVRADAEQPFFLYLAYDTPHAVLELPTGPYPAGSGLAGGLQWTGRPGAMINTAAGLPDSFVHPDYRHATFGDPEAEQQWPDVYKRYATAVRRIDDCVGDLLALLADVGVDEETLVIFTSDNGPSIESYLDEPIRADFFRSFGPFDGIKRDCWEGGVRVGALVRAPGLIPGGRIDAEPAQFHDLLATFADLADIAAPARSDGVSLAPTLLGSGSRSPSTLYVEYAVDGRTPAYAAFAPAHRGRQRGQMQLVRMGDHVGVRYDVAAADDRFEVYDVARDPKQEHDLADTRPDLHDMLAAQASRVRRAHPEFPRPYDGEAMQALPATDAEAAATEKVAVVVTEQLISRDPVLSELPWTPTLAATRSSSLPRRESVNVGEPVTPDVTAQEWTGELVVPAAGLYDFDLVGIHHAVLRVHDAVIVDEGSRGSVRLAAGQHPFRLSFRGAVVPRLMVRHRS</sequence>
<gene>
    <name evidence="2" type="ORF">JOF29_007202</name>
</gene>
<dbReference type="InterPro" id="IPR000917">
    <property type="entry name" value="Sulfatase_N"/>
</dbReference>
<dbReference type="InterPro" id="IPR017850">
    <property type="entry name" value="Alkaline_phosphatase_core_sf"/>
</dbReference>
<dbReference type="Gene3D" id="3.30.1120.10">
    <property type="match status" value="1"/>
</dbReference>
<dbReference type="PANTHER" id="PTHR43751:SF3">
    <property type="entry name" value="SULFATASE N-TERMINAL DOMAIN-CONTAINING PROTEIN"/>
    <property type="match status" value="1"/>
</dbReference>
<dbReference type="Gene3D" id="3.40.720.10">
    <property type="entry name" value="Alkaline Phosphatase, subunit A"/>
    <property type="match status" value="1"/>
</dbReference>
<protein>
    <submittedName>
        <fullName evidence="2">Arylsulfatase A-like enzyme</fullName>
    </submittedName>
</protein>
<evidence type="ECO:0000313" key="2">
    <source>
        <dbReference type="EMBL" id="MBP2356092.1"/>
    </source>
</evidence>
<dbReference type="InterPro" id="IPR052701">
    <property type="entry name" value="GAG_Ulvan_Degrading_Sulfatases"/>
</dbReference>
<evidence type="ECO:0000259" key="1">
    <source>
        <dbReference type="Pfam" id="PF00884"/>
    </source>
</evidence>
<organism evidence="2 3">
    <name type="scientific">Kribbella aluminosa</name>
    <dbReference type="NCBI Taxonomy" id="416017"/>
    <lineage>
        <taxon>Bacteria</taxon>
        <taxon>Bacillati</taxon>
        <taxon>Actinomycetota</taxon>
        <taxon>Actinomycetes</taxon>
        <taxon>Propionibacteriales</taxon>
        <taxon>Kribbellaceae</taxon>
        <taxon>Kribbella</taxon>
    </lineage>
</organism>
<reference evidence="2 3" key="1">
    <citation type="submission" date="2021-03" db="EMBL/GenBank/DDBJ databases">
        <title>Sequencing the genomes of 1000 actinobacteria strains.</title>
        <authorList>
            <person name="Klenk H.-P."/>
        </authorList>
    </citation>
    <scope>NUCLEOTIDE SEQUENCE [LARGE SCALE GENOMIC DNA]</scope>
    <source>
        <strain evidence="2 3">DSM 18824</strain>
    </source>
</reference>
<name>A0ABS4UWS3_9ACTN</name>
<evidence type="ECO:0000313" key="3">
    <source>
        <dbReference type="Proteomes" id="UP000755585"/>
    </source>
</evidence>
<accession>A0ABS4UWS3</accession>
<dbReference type="EMBL" id="JAGINT010000002">
    <property type="protein sequence ID" value="MBP2356092.1"/>
    <property type="molecule type" value="Genomic_DNA"/>
</dbReference>
<comment type="caution">
    <text evidence="2">The sequence shown here is derived from an EMBL/GenBank/DDBJ whole genome shotgun (WGS) entry which is preliminary data.</text>
</comment>
<dbReference type="Pfam" id="PF00884">
    <property type="entry name" value="Sulfatase"/>
    <property type="match status" value="1"/>
</dbReference>
<dbReference type="SUPFAM" id="SSF53649">
    <property type="entry name" value="Alkaline phosphatase-like"/>
    <property type="match status" value="1"/>
</dbReference>
<keyword evidence="3" id="KW-1185">Reference proteome</keyword>
<proteinExistence type="predicted"/>
<feature type="domain" description="Sulfatase N-terminal" evidence="1">
    <location>
        <begin position="23"/>
        <end position="234"/>
    </location>
</feature>
<dbReference type="PANTHER" id="PTHR43751">
    <property type="entry name" value="SULFATASE"/>
    <property type="match status" value="1"/>
</dbReference>